<comment type="caution">
    <text evidence="1">The sequence shown here is derived from an EMBL/GenBank/DDBJ whole genome shotgun (WGS) entry which is preliminary data.</text>
</comment>
<dbReference type="Proteomes" id="UP001139981">
    <property type="component" value="Unassembled WGS sequence"/>
</dbReference>
<keyword evidence="2" id="KW-1185">Reference proteome</keyword>
<accession>A0ACC1LZB0</accession>
<proteinExistence type="predicted"/>
<evidence type="ECO:0000313" key="1">
    <source>
        <dbReference type="EMBL" id="KAJ2889799.1"/>
    </source>
</evidence>
<evidence type="ECO:0000313" key="2">
    <source>
        <dbReference type="Proteomes" id="UP001139981"/>
    </source>
</evidence>
<reference evidence="1" key="1">
    <citation type="submission" date="2022-07" db="EMBL/GenBank/DDBJ databases">
        <title>Phylogenomic reconstructions and comparative analyses of Kickxellomycotina fungi.</title>
        <authorList>
            <person name="Reynolds N.K."/>
            <person name="Stajich J.E."/>
            <person name="Barry K."/>
            <person name="Grigoriev I.V."/>
            <person name="Crous P."/>
            <person name="Smith M.E."/>
        </authorList>
    </citation>
    <scope>NUCLEOTIDE SEQUENCE</scope>
    <source>
        <strain evidence="1">CBS 190363</strain>
    </source>
</reference>
<feature type="non-terminal residue" evidence="1">
    <location>
        <position position="218"/>
    </location>
</feature>
<organism evidence="1 2">
    <name type="scientific">Coemansia aciculifera</name>
    <dbReference type="NCBI Taxonomy" id="417176"/>
    <lineage>
        <taxon>Eukaryota</taxon>
        <taxon>Fungi</taxon>
        <taxon>Fungi incertae sedis</taxon>
        <taxon>Zoopagomycota</taxon>
        <taxon>Kickxellomycotina</taxon>
        <taxon>Kickxellomycetes</taxon>
        <taxon>Kickxellales</taxon>
        <taxon>Kickxellaceae</taxon>
        <taxon>Coemansia</taxon>
    </lineage>
</organism>
<protein>
    <submittedName>
        <fullName evidence="1">Uncharacterized protein</fullName>
    </submittedName>
</protein>
<gene>
    <name evidence="1" type="ORF">IWW38_004491</name>
</gene>
<sequence>MVDSPSLFQTLPTLIMRKVVEYLEGRSSNFFGTDMAKHNLGKTVLAPLLSVSERWCAVALESICDYCLVKFDYASGALAIIYPAWPTYIPYRRVQKNHLVKWVIVSVPLWKEMCDGSFCKVIARPEYEGVVFLSATTLELRLDNDTMQSTTSASSSSLAFTPVPVITREQAVDFARSVRSLTPAVTGITIGYEFISDSSANANDLYYALLTELYRGGI</sequence>
<name>A0ACC1LZB0_9FUNG</name>
<dbReference type="EMBL" id="JANBVB010001655">
    <property type="protein sequence ID" value="KAJ2889799.1"/>
    <property type="molecule type" value="Genomic_DNA"/>
</dbReference>